<evidence type="ECO:0000313" key="1">
    <source>
        <dbReference type="EMBL" id="KAJ1211136.1"/>
    </source>
</evidence>
<organism evidence="1 2">
    <name type="scientific">Pleurodeles waltl</name>
    <name type="common">Iberian ribbed newt</name>
    <dbReference type="NCBI Taxonomy" id="8319"/>
    <lineage>
        <taxon>Eukaryota</taxon>
        <taxon>Metazoa</taxon>
        <taxon>Chordata</taxon>
        <taxon>Craniata</taxon>
        <taxon>Vertebrata</taxon>
        <taxon>Euteleostomi</taxon>
        <taxon>Amphibia</taxon>
        <taxon>Batrachia</taxon>
        <taxon>Caudata</taxon>
        <taxon>Salamandroidea</taxon>
        <taxon>Salamandridae</taxon>
        <taxon>Pleurodelinae</taxon>
        <taxon>Pleurodeles</taxon>
    </lineage>
</organism>
<reference evidence="1" key="1">
    <citation type="journal article" date="2022" name="bioRxiv">
        <title>Sequencing and chromosome-scale assembly of the giantPleurodeles waltlgenome.</title>
        <authorList>
            <person name="Brown T."/>
            <person name="Elewa A."/>
            <person name="Iarovenko S."/>
            <person name="Subramanian E."/>
            <person name="Araus A.J."/>
            <person name="Petzold A."/>
            <person name="Susuki M."/>
            <person name="Suzuki K.-i.T."/>
            <person name="Hayashi T."/>
            <person name="Toyoda A."/>
            <person name="Oliveira C."/>
            <person name="Osipova E."/>
            <person name="Leigh N.D."/>
            <person name="Simon A."/>
            <person name="Yun M.H."/>
        </authorList>
    </citation>
    <scope>NUCLEOTIDE SEQUENCE</scope>
    <source>
        <strain evidence="1">20211129_DDA</strain>
        <tissue evidence="1">Liver</tissue>
    </source>
</reference>
<dbReference type="Proteomes" id="UP001066276">
    <property type="component" value="Chromosome 1_2"/>
</dbReference>
<accession>A0AAV7WEP2</accession>
<sequence length="111" mass="12974">MASILGRIPRVPRNARFKLINFYILHRGYLTPERIQRYIQVMDAAYPRCGEVGANVLYMLRSCHCLRPLWEEVMEVLETVLRKEVSCMPGHCLLGWYPHTPKQGPQVDFKT</sequence>
<gene>
    <name evidence="1" type="ORF">NDU88_006497</name>
</gene>
<name>A0AAV7WEP2_PLEWA</name>
<protein>
    <submittedName>
        <fullName evidence="1">Uncharacterized protein</fullName>
    </submittedName>
</protein>
<dbReference type="AlphaFoldDB" id="A0AAV7WEP2"/>
<proteinExistence type="predicted"/>
<dbReference type="EMBL" id="JANPWB010000002">
    <property type="protein sequence ID" value="KAJ1211136.1"/>
    <property type="molecule type" value="Genomic_DNA"/>
</dbReference>
<evidence type="ECO:0000313" key="2">
    <source>
        <dbReference type="Proteomes" id="UP001066276"/>
    </source>
</evidence>
<keyword evidence="2" id="KW-1185">Reference proteome</keyword>
<comment type="caution">
    <text evidence="1">The sequence shown here is derived from an EMBL/GenBank/DDBJ whole genome shotgun (WGS) entry which is preliminary data.</text>
</comment>